<evidence type="ECO:0000313" key="1">
    <source>
        <dbReference type="EMBL" id="CAE7416261.1"/>
    </source>
</evidence>
<accession>A0A812R1Q3</accession>
<dbReference type="Proteomes" id="UP000649617">
    <property type="component" value="Unassembled WGS sequence"/>
</dbReference>
<gene>
    <name evidence="1" type="ORF">SPIL2461_LOCUS10264</name>
</gene>
<protein>
    <submittedName>
        <fullName evidence="1">Uncharacterized protein</fullName>
    </submittedName>
</protein>
<keyword evidence="2" id="KW-1185">Reference proteome</keyword>
<dbReference type="OrthoDB" id="10650003at2759"/>
<proteinExistence type="predicted"/>
<dbReference type="EMBL" id="CAJNIZ010018802">
    <property type="protein sequence ID" value="CAE7416261.1"/>
    <property type="molecule type" value="Genomic_DNA"/>
</dbReference>
<evidence type="ECO:0000313" key="2">
    <source>
        <dbReference type="Proteomes" id="UP000649617"/>
    </source>
</evidence>
<reference evidence="1" key="1">
    <citation type="submission" date="2021-02" db="EMBL/GenBank/DDBJ databases">
        <authorList>
            <person name="Dougan E. K."/>
            <person name="Rhodes N."/>
            <person name="Thang M."/>
            <person name="Chan C."/>
        </authorList>
    </citation>
    <scope>NUCLEOTIDE SEQUENCE</scope>
</reference>
<sequence length="120" mass="13098">MPAEAGPKRPWHLEQSFKVQPHSGLCYAGKETCANRLDRSYTNVQALQLGHGGSSLLVLHSAGVLDAWDLEKGAFKGQLQLGQGKAYQAMCHDGGWLRLSRQSPSGPILEELPWASVRFA</sequence>
<comment type="caution">
    <text evidence="1">The sequence shown here is derived from an EMBL/GenBank/DDBJ whole genome shotgun (WGS) entry which is preliminary data.</text>
</comment>
<name>A0A812R1Q3_SYMPI</name>
<organism evidence="1 2">
    <name type="scientific">Symbiodinium pilosum</name>
    <name type="common">Dinoflagellate</name>
    <dbReference type="NCBI Taxonomy" id="2952"/>
    <lineage>
        <taxon>Eukaryota</taxon>
        <taxon>Sar</taxon>
        <taxon>Alveolata</taxon>
        <taxon>Dinophyceae</taxon>
        <taxon>Suessiales</taxon>
        <taxon>Symbiodiniaceae</taxon>
        <taxon>Symbiodinium</taxon>
    </lineage>
</organism>
<dbReference type="AlphaFoldDB" id="A0A812R1Q3"/>